<dbReference type="GO" id="GO:0008284">
    <property type="term" value="P:positive regulation of cell population proliferation"/>
    <property type="evidence" value="ECO:0007669"/>
    <property type="project" value="InterPro"/>
</dbReference>
<dbReference type="GeneID" id="103021391"/>
<dbReference type="GO" id="GO:0005737">
    <property type="term" value="C:cytoplasm"/>
    <property type="evidence" value="ECO:0007669"/>
    <property type="project" value="TreeGrafter"/>
</dbReference>
<dbReference type="Gene3D" id="3.80.10.10">
    <property type="entry name" value="Ribonuclease Inhibitor"/>
    <property type="match status" value="1"/>
</dbReference>
<dbReference type="AlphaFoldDB" id="A0A8B9LIQ3"/>
<evidence type="ECO:0000313" key="7">
    <source>
        <dbReference type="Proteomes" id="UP000694621"/>
    </source>
</evidence>
<protein>
    <recommendedName>
        <fullName evidence="4">Leucine-rich repeat-containing protein 14B</fullName>
    </recommendedName>
</protein>
<dbReference type="Proteomes" id="UP000752171">
    <property type="component" value="Unassembled WGS sequence"/>
</dbReference>
<name>A0A8B9LIQ3_ASTMX</name>
<dbReference type="InterPro" id="IPR026271">
    <property type="entry name" value="PRAME"/>
</dbReference>
<dbReference type="Proteomes" id="UP000694621">
    <property type="component" value="Unplaced"/>
</dbReference>
<dbReference type="PIRSF" id="PIRSF038286">
    <property type="entry name" value="PRAME"/>
    <property type="match status" value="1"/>
</dbReference>
<organism evidence="6 7">
    <name type="scientific">Astyanax mexicanus</name>
    <name type="common">Blind cave fish</name>
    <name type="synonym">Astyanax fasciatus mexicanus</name>
    <dbReference type="NCBI Taxonomy" id="7994"/>
    <lineage>
        <taxon>Eukaryota</taxon>
        <taxon>Metazoa</taxon>
        <taxon>Chordata</taxon>
        <taxon>Craniata</taxon>
        <taxon>Vertebrata</taxon>
        <taxon>Euteleostomi</taxon>
        <taxon>Actinopterygii</taxon>
        <taxon>Neopterygii</taxon>
        <taxon>Teleostei</taxon>
        <taxon>Ostariophysi</taxon>
        <taxon>Characiformes</taxon>
        <taxon>Characoidei</taxon>
        <taxon>Acestrorhamphidae</taxon>
        <taxon>Acestrorhamphinae</taxon>
        <taxon>Astyanax</taxon>
    </lineage>
</organism>
<dbReference type="InterPro" id="IPR050694">
    <property type="entry name" value="LRRC14/PRAME"/>
</dbReference>
<dbReference type="OMA" id="KACYLHE"/>
<reference evidence="5 8" key="1">
    <citation type="submission" date="2021-07" db="EMBL/GenBank/DDBJ databases">
        <authorList>
            <person name="Imarazene B."/>
            <person name="Zahm M."/>
            <person name="Klopp C."/>
            <person name="Cabau C."/>
            <person name="Beille S."/>
            <person name="Jouanno E."/>
            <person name="Castinel A."/>
            <person name="Lluch J."/>
            <person name="Gil L."/>
            <person name="Kuchtly C."/>
            <person name="Lopez Roques C."/>
            <person name="Donnadieu C."/>
            <person name="Parrinello H."/>
            <person name="Journot L."/>
            <person name="Du K."/>
            <person name="Schartl M."/>
            <person name="Retaux S."/>
            <person name="Guiguen Y."/>
        </authorList>
    </citation>
    <scope>NUCLEOTIDE SEQUENCE [LARGE SCALE GENOMIC DNA]</scope>
    <source>
        <strain evidence="5">Pach_M1</strain>
        <tissue evidence="5">Testis</tissue>
    </source>
</reference>
<dbReference type="GO" id="GO:0045892">
    <property type="term" value="P:negative regulation of DNA-templated transcription"/>
    <property type="evidence" value="ECO:0007669"/>
    <property type="project" value="InterPro"/>
</dbReference>
<proteinExistence type="inferred from homology"/>
<dbReference type="KEGG" id="amex:103021391"/>
<dbReference type="InterPro" id="IPR032675">
    <property type="entry name" value="LRR_dom_sf"/>
</dbReference>
<sequence length="526" mass="58767">MKSLKFLAAEGFVRSGPSAGKNLNYLSYNLFPILFKASYLQEASEVLHDLVESWPLTELNLRRLLGRTPDCLADLTSCTCRLCLTAVLTGLKDYILHEAKTYAKVLRVVDLTGLQDIEHQACPCGRTLGRWGRTDLLTRMCYEILVAMQAGQSAPSAFELEVDVRIDAFVTARNYEVVAQALLLLRHCPLKMRCVGLRMDSLVLKNLFYLLRLAEPKGLMKLEVVHNVRLEAPHLEVMFSQLQFPQLRSLTLPAQAMNVRRLGPDDEGLLGVLGELMSKITELRELCLGFSTLTGHLRKLLSPLSTPLQCLELGNCSLSTVDMAYLANSLHSEFLVRLDLSGHVVADLFPNTFRKLLHRCSATLTSLNLEECGLEDESLDLLTQSLTPCHGLQELKILGNPLSTGALRQLFNMLAQNYPALRYIELPVPRDCYSEDVTYPLDDSVLLSYDQEKFLQARAELKGILESAGKGHVEVCTPLFGAYDPDIHETSNELGCSIVHSFNNVIGNFISTVTNVNERREQSMKH</sequence>
<evidence type="ECO:0000313" key="8">
    <source>
        <dbReference type="Proteomes" id="UP000752171"/>
    </source>
</evidence>
<keyword evidence="3" id="KW-0677">Repeat</keyword>
<accession>A0A8B9LIQ3</accession>
<evidence type="ECO:0000256" key="4">
    <source>
        <dbReference type="ARBA" id="ARBA00067566"/>
    </source>
</evidence>
<evidence type="ECO:0000256" key="2">
    <source>
        <dbReference type="ARBA" id="ARBA00022614"/>
    </source>
</evidence>
<reference evidence="6" key="2">
    <citation type="submission" date="2025-05" db="UniProtKB">
        <authorList>
            <consortium name="Ensembl"/>
        </authorList>
    </citation>
    <scope>IDENTIFICATION</scope>
</reference>
<evidence type="ECO:0000313" key="5">
    <source>
        <dbReference type="EMBL" id="KAG9279875.1"/>
    </source>
</evidence>
<comment type="similarity">
    <text evidence="1">Belongs to the PRAME family. LRRC14 subfamily.</text>
</comment>
<evidence type="ECO:0000256" key="3">
    <source>
        <dbReference type="ARBA" id="ARBA00022737"/>
    </source>
</evidence>
<dbReference type="PANTHER" id="PTHR14224">
    <property type="entry name" value="SIMILAR TO PREFERENTIALLY EXPRESSED ANTIGEN IN MELANOMA-LIKE 3"/>
    <property type="match status" value="1"/>
</dbReference>
<evidence type="ECO:0000313" key="6">
    <source>
        <dbReference type="Ensembl" id="ENSAMXP00005051756.1"/>
    </source>
</evidence>
<dbReference type="FunFam" id="3.80.10.10:FF:000313">
    <property type="entry name" value="Leucine rich repeat containing 14B"/>
    <property type="match status" value="1"/>
</dbReference>
<dbReference type="OrthoDB" id="8875973at2759"/>
<dbReference type="SUPFAM" id="SSF52047">
    <property type="entry name" value="RNI-like"/>
    <property type="match status" value="1"/>
</dbReference>
<dbReference type="EMBL" id="JAICCE010000003">
    <property type="protein sequence ID" value="KAG9279875.1"/>
    <property type="molecule type" value="Genomic_DNA"/>
</dbReference>
<keyword evidence="2" id="KW-0433">Leucine-rich repeat</keyword>
<gene>
    <name evidence="6" type="primary">lrrc14b</name>
    <name evidence="5" type="synonym">LRRC14B</name>
    <name evidence="5" type="ORF">AMEX_G5436</name>
</gene>
<dbReference type="RefSeq" id="XP_007245787.1">
    <property type="nucleotide sequence ID" value="XM_007245725.4"/>
</dbReference>
<dbReference type="GO" id="GO:0043066">
    <property type="term" value="P:negative regulation of apoptotic process"/>
    <property type="evidence" value="ECO:0007669"/>
    <property type="project" value="InterPro"/>
</dbReference>
<dbReference type="CTD" id="389257"/>
<dbReference type="GO" id="GO:0045596">
    <property type="term" value="P:negative regulation of cell differentiation"/>
    <property type="evidence" value="ECO:0007669"/>
    <property type="project" value="InterPro"/>
</dbReference>
<dbReference type="Ensembl" id="ENSAMXT00005056027.1">
    <property type="protein sequence ID" value="ENSAMXP00005051756.1"/>
    <property type="gene ID" value="ENSAMXG00005023344.1"/>
</dbReference>
<evidence type="ECO:0000256" key="1">
    <source>
        <dbReference type="ARBA" id="ARBA00009552"/>
    </source>
</evidence>
<dbReference type="PANTHER" id="PTHR14224:SF27">
    <property type="entry name" value="LEUCINE-RICH REPEAT-CONTAINING PROTEIN 14B"/>
    <property type="match status" value="1"/>
</dbReference>